<reference evidence="1 2" key="1">
    <citation type="submission" date="2019-12" db="EMBL/GenBank/DDBJ databases">
        <title>Draft genome sequences Bradyrhizobium cajani AMBPC1010, Bradyrhizobium pachyrhizi AMBPC1040 and Bradyrhizobium yuanmingense ALSPC3051, three plant growth promoting strains isolated from nodules of Cajanus cajan L. in Dominican Republic.</title>
        <authorList>
            <person name="Flores-Felix J.D."/>
            <person name="Araujo J."/>
            <person name="Diaz-Alcantara C."/>
            <person name="Gonzalez-Andres F."/>
            <person name="Velazquez E."/>
        </authorList>
    </citation>
    <scope>NUCLEOTIDE SEQUENCE [LARGE SCALE GENOMIC DNA]</scope>
    <source>
        <strain evidence="1 2">1040</strain>
    </source>
</reference>
<accession>A0A844T118</accession>
<sequence>MSAIFFFVRPLAFLLIAIGLSLAVASDLRAQNFFSTQQGQNWISSRRTLQTSREKETKGRAALLRELETAARTHGDSLATNHCSTKTIDEWWTVVSQVNDLNRQSLEVHLAIAEANRKTAQSFRYDDYSHRLVSAVNDDLSYVNDYTRFVEQYIESQIAARLTIADAALRAGCIDLADAEYRKVVQNGRAKFSNRAMVGIQDVRDARARSTNRPTTR</sequence>
<dbReference type="Proteomes" id="UP000436468">
    <property type="component" value="Unassembled WGS sequence"/>
</dbReference>
<evidence type="ECO:0000313" key="1">
    <source>
        <dbReference type="EMBL" id="MVT68360.1"/>
    </source>
</evidence>
<dbReference type="RefSeq" id="WP_157346594.1">
    <property type="nucleotide sequence ID" value="NZ_WQNF01000020.1"/>
</dbReference>
<organism evidence="1 2">
    <name type="scientific">Bradyrhizobium pachyrhizi</name>
    <dbReference type="NCBI Taxonomy" id="280333"/>
    <lineage>
        <taxon>Bacteria</taxon>
        <taxon>Pseudomonadati</taxon>
        <taxon>Pseudomonadota</taxon>
        <taxon>Alphaproteobacteria</taxon>
        <taxon>Hyphomicrobiales</taxon>
        <taxon>Nitrobacteraceae</taxon>
        <taxon>Bradyrhizobium</taxon>
    </lineage>
</organism>
<dbReference type="AlphaFoldDB" id="A0A844T118"/>
<name>A0A844T118_9BRAD</name>
<comment type="caution">
    <text evidence="1">The sequence shown here is derived from an EMBL/GenBank/DDBJ whole genome shotgun (WGS) entry which is preliminary data.</text>
</comment>
<gene>
    <name evidence="1" type="ORF">GPL21_25010</name>
</gene>
<protein>
    <submittedName>
        <fullName evidence="1">Uncharacterized protein</fullName>
    </submittedName>
</protein>
<dbReference type="EMBL" id="WQNF01000020">
    <property type="protein sequence ID" value="MVT68360.1"/>
    <property type="molecule type" value="Genomic_DNA"/>
</dbReference>
<keyword evidence="2" id="KW-1185">Reference proteome</keyword>
<proteinExistence type="predicted"/>
<evidence type="ECO:0000313" key="2">
    <source>
        <dbReference type="Proteomes" id="UP000436468"/>
    </source>
</evidence>